<organism evidence="4 5">
    <name type="scientific">Porphyridium purpureum</name>
    <name type="common">Red alga</name>
    <name type="synonym">Porphyridium cruentum</name>
    <dbReference type="NCBI Taxonomy" id="35688"/>
    <lineage>
        <taxon>Eukaryota</taxon>
        <taxon>Rhodophyta</taxon>
        <taxon>Bangiophyceae</taxon>
        <taxon>Porphyridiales</taxon>
        <taxon>Porphyridiaceae</taxon>
        <taxon>Porphyridium</taxon>
    </lineage>
</organism>
<dbReference type="PANTHER" id="PTHR24171:SF8">
    <property type="entry name" value="BRCA1-ASSOCIATED RING DOMAIN PROTEIN 1"/>
    <property type="match status" value="1"/>
</dbReference>
<proteinExistence type="predicted"/>
<accession>A0A5J4YPZ9</accession>
<evidence type="ECO:0000313" key="4">
    <source>
        <dbReference type="EMBL" id="KAA8492813.1"/>
    </source>
</evidence>
<dbReference type="GO" id="GO:0085020">
    <property type="term" value="P:protein K6-linked ubiquitination"/>
    <property type="evidence" value="ECO:0007669"/>
    <property type="project" value="TreeGrafter"/>
</dbReference>
<gene>
    <name evidence="4" type="ORF">FVE85_9085</name>
</gene>
<dbReference type="EMBL" id="VRMN01000008">
    <property type="protein sequence ID" value="KAA8492813.1"/>
    <property type="molecule type" value="Genomic_DNA"/>
</dbReference>
<evidence type="ECO:0000313" key="5">
    <source>
        <dbReference type="Proteomes" id="UP000324585"/>
    </source>
</evidence>
<dbReference type="Pfam" id="PF12796">
    <property type="entry name" value="Ank_2"/>
    <property type="match status" value="1"/>
</dbReference>
<keyword evidence="1" id="KW-0677">Repeat</keyword>
<dbReference type="GO" id="GO:0004842">
    <property type="term" value="F:ubiquitin-protein transferase activity"/>
    <property type="evidence" value="ECO:0007669"/>
    <property type="project" value="TreeGrafter"/>
</dbReference>
<dbReference type="InterPro" id="IPR002110">
    <property type="entry name" value="Ankyrin_rpt"/>
</dbReference>
<evidence type="ECO:0000256" key="1">
    <source>
        <dbReference type="ARBA" id="ARBA00022737"/>
    </source>
</evidence>
<dbReference type="OrthoDB" id="5746at2759"/>
<keyword evidence="2 3" id="KW-0040">ANK repeat</keyword>
<dbReference type="InterPro" id="IPR036770">
    <property type="entry name" value="Ankyrin_rpt-contain_sf"/>
</dbReference>
<dbReference type="AlphaFoldDB" id="A0A5J4YPZ9"/>
<dbReference type="PANTHER" id="PTHR24171">
    <property type="entry name" value="ANKYRIN REPEAT DOMAIN-CONTAINING PROTEIN 39-RELATED"/>
    <property type="match status" value="1"/>
</dbReference>
<reference evidence="5" key="1">
    <citation type="journal article" date="2019" name="Nat. Commun.">
        <title>Expansion of phycobilisome linker gene families in mesophilic red algae.</title>
        <authorList>
            <person name="Lee J."/>
            <person name="Kim D."/>
            <person name="Bhattacharya D."/>
            <person name="Yoon H.S."/>
        </authorList>
    </citation>
    <scope>NUCLEOTIDE SEQUENCE [LARGE SCALE GENOMIC DNA]</scope>
    <source>
        <strain evidence="5">CCMP 1328</strain>
    </source>
</reference>
<keyword evidence="5" id="KW-1185">Reference proteome</keyword>
<dbReference type="Gene3D" id="1.25.40.20">
    <property type="entry name" value="Ankyrin repeat-containing domain"/>
    <property type="match status" value="1"/>
</dbReference>
<comment type="caution">
    <text evidence="4">The sequence shown here is derived from an EMBL/GenBank/DDBJ whole genome shotgun (WGS) entry which is preliminary data.</text>
</comment>
<dbReference type="PROSITE" id="PS50088">
    <property type="entry name" value="ANK_REPEAT"/>
    <property type="match status" value="2"/>
</dbReference>
<dbReference type="PROSITE" id="PS50297">
    <property type="entry name" value="ANK_REP_REGION"/>
    <property type="match status" value="2"/>
</dbReference>
<feature type="repeat" description="ANK" evidence="3">
    <location>
        <begin position="133"/>
        <end position="165"/>
    </location>
</feature>
<evidence type="ECO:0000256" key="2">
    <source>
        <dbReference type="ARBA" id="ARBA00023043"/>
    </source>
</evidence>
<dbReference type="SUPFAM" id="SSF48403">
    <property type="entry name" value="Ankyrin repeat"/>
    <property type="match status" value="1"/>
</dbReference>
<sequence>MEAFVAPSVAQSGAAKHRAVAGCALRASGHARLPQSVRPAGARARSYMCVAESAEGTKSEQAVELGEKEKEMLEKALKGDIVRVNKLLDLGADVHAKDENGRTLLHLIAAQGVPDLTRTLLKMGADPNAQDTMGLTPLHMAAGYKRPDTVRAFIEAGADLSLLNNRMQTPLDLARMLLDNEPDKKFVLMPNKNKEALKEIVDMLRVAQETTLPAE</sequence>
<protein>
    <submittedName>
        <fullName evidence="4">Signal recognition particle 43 kDa protein, chloroplastic</fullName>
    </submittedName>
</protein>
<name>A0A5J4YPZ9_PORPP</name>
<dbReference type="Proteomes" id="UP000324585">
    <property type="component" value="Unassembled WGS sequence"/>
</dbReference>
<dbReference type="OMA" id="AHRWIEL"/>
<evidence type="ECO:0000256" key="3">
    <source>
        <dbReference type="PROSITE-ProRule" id="PRU00023"/>
    </source>
</evidence>
<dbReference type="SMART" id="SM00248">
    <property type="entry name" value="ANK"/>
    <property type="match status" value="3"/>
</dbReference>
<feature type="repeat" description="ANK" evidence="3">
    <location>
        <begin position="100"/>
        <end position="132"/>
    </location>
</feature>